<gene>
    <name evidence="2" type="ORF">BTA31_20420</name>
</gene>
<evidence type="ECO:0000259" key="1">
    <source>
        <dbReference type="Pfam" id="PF01520"/>
    </source>
</evidence>
<name>A0ABX3HYB7_9BACI</name>
<dbReference type="CDD" id="cd02696">
    <property type="entry name" value="MurNAc-LAA"/>
    <property type="match status" value="1"/>
</dbReference>
<evidence type="ECO:0000313" key="3">
    <source>
        <dbReference type="Proteomes" id="UP000187046"/>
    </source>
</evidence>
<evidence type="ECO:0000313" key="2">
    <source>
        <dbReference type="EMBL" id="OMI25009.1"/>
    </source>
</evidence>
<proteinExistence type="predicted"/>
<dbReference type="SUPFAM" id="SSF53187">
    <property type="entry name" value="Zn-dependent exopeptidases"/>
    <property type="match status" value="1"/>
</dbReference>
<comment type="caution">
    <text evidence="2">The sequence shown here is derived from an EMBL/GenBank/DDBJ whole genome shotgun (WGS) entry which is preliminary data.</text>
</comment>
<accession>A0ABX3HYB7</accession>
<feature type="domain" description="MurNAc-LAA" evidence="1">
    <location>
        <begin position="79"/>
        <end position="141"/>
    </location>
</feature>
<dbReference type="InterPro" id="IPR002508">
    <property type="entry name" value="MurNAc-LAA_cat"/>
</dbReference>
<protein>
    <recommendedName>
        <fullName evidence="1">MurNAc-LAA domain-containing protein</fullName>
    </recommendedName>
</protein>
<keyword evidence="3" id="KW-1185">Reference proteome</keyword>
<dbReference type="EMBL" id="MRBL01000028">
    <property type="protein sequence ID" value="OMI25009.1"/>
    <property type="molecule type" value="Genomic_DNA"/>
</dbReference>
<dbReference type="Gene3D" id="3.40.630.40">
    <property type="entry name" value="Zn-dependent exopeptidases"/>
    <property type="match status" value="1"/>
</dbReference>
<organism evidence="2 3">
    <name type="scientific">Bacillus haynesii</name>
    <dbReference type="NCBI Taxonomy" id="1925021"/>
    <lineage>
        <taxon>Bacteria</taxon>
        <taxon>Bacillati</taxon>
        <taxon>Bacillota</taxon>
        <taxon>Bacilli</taxon>
        <taxon>Bacillales</taxon>
        <taxon>Bacillaceae</taxon>
        <taxon>Bacillus</taxon>
    </lineage>
</organism>
<dbReference type="Proteomes" id="UP000187046">
    <property type="component" value="Unassembled WGS sequence"/>
</dbReference>
<sequence length="141" mass="15650">MHLKANDEIIIVVKLLQHNIYRCSFVRESLILNPTIKSTGGYDKKIHKKHPVGCFLIDNNFLILVCSEIENEGYAKNRTGIAETYYYAGGADKPLAANILNNMASNTGLQSNGICFGNFYVLRENPIIAVLGELGYISNPN</sequence>
<dbReference type="Pfam" id="PF01520">
    <property type="entry name" value="Amidase_3"/>
    <property type="match status" value="1"/>
</dbReference>
<reference evidence="2 3" key="1">
    <citation type="submission" date="2016-12" db="EMBL/GenBank/DDBJ databases">
        <title>Bacillus phylogenomics.</title>
        <authorList>
            <person name="Dunlap C."/>
        </authorList>
    </citation>
    <scope>NUCLEOTIDE SEQUENCE [LARGE SCALE GENOMIC DNA]</scope>
    <source>
        <strain evidence="2 3">NRRL B-41327</strain>
    </source>
</reference>